<dbReference type="PANTHER" id="PTHR33988:SF2">
    <property type="entry name" value="ENDORIBONUCLEASE MAZF"/>
    <property type="match status" value="1"/>
</dbReference>
<gene>
    <name evidence="3" type="ORF">ADU74_14330</name>
</gene>
<dbReference type="Proteomes" id="UP000037540">
    <property type="component" value="Unassembled WGS sequence"/>
</dbReference>
<dbReference type="GO" id="GO:0006402">
    <property type="term" value="P:mRNA catabolic process"/>
    <property type="evidence" value="ECO:0007669"/>
    <property type="project" value="TreeGrafter"/>
</dbReference>
<evidence type="ECO:0000313" key="4">
    <source>
        <dbReference type="Proteomes" id="UP000037540"/>
    </source>
</evidence>
<proteinExistence type="inferred from homology"/>
<dbReference type="Pfam" id="PF02452">
    <property type="entry name" value="PemK_toxin"/>
    <property type="match status" value="1"/>
</dbReference>
<dbReference type="OrthoDB" id="9808744at2"/>
<comment type="similarity">
    <text evidence="1">Belongs to the PemK/MazF family.</text>
</comment>
<dbReference type="PANTHER" id="PTHR33988">
    <property type="entry name" value="ENDORIBONUCLEASE MAZF-RELATED"/>
    <property type="match status" value="1"/>
</dbReference>
<dbReference type="GO" id="GO:0003677">
    <property type="term" value="F:DNA binding"/>
    <property type="evidence" value="ECO:0007669"/>
    <property type="project" value="InterPro"/>
</dbReference>
<protein>
    <submittedName>
        <fullName evidence="3">PemK family transcriptional regulator</fullName>
    </submittedName>
</protein>
<dbReference type="SUPFAM" id="SSF50118">
    <property type="entry name" value="Cell growth inhibitor/plasmid maintenance toxic component"/>
    <property type="match status" value="1"/>
</dbReference>
<accession>A0A9Q1ZBY4</accession>
<evidence type="ECO:0000256" key="1">
    <source>
        <dbReference type="ARBA" id="ARBA00007521"/>
    </source>
</evidence>
<dbReference type="RefSeq" id="WP_013720792.1">
    <property type="nucleotide sequence ID" value="NZ_LGVO01000018.1"/>
</dbReference>
<comment type="caution">
    <text evidence="3">The sequence shown here is derived from an EMBL/GenBank/DDBJ whole genome shotgun (WGS) entry which is preliminary data.</text>
</comment>
<dbReference type="InterPro" id="IPR011067">
    <property type="entry name" value="Plasmid_toxin/cell-grow_inhib"/>
</dbReference>
<organism evidence="3 4">
    <name type="scientific">Clostridium botulinum</name>
    <dbReference type="NCBI Taxonomy" id="1491"/>
    <lineage>
        <taxon>Bacteria</taxon>
        <taxon>Bacillati</taxon>
        <taxon>Bacillota</taxon>
        <taxon>Clostridia</taxon>
        <taxon>Eubacteriales</taxon>
        <taxon>Clostridiaceae</taxon>
        <taxon>Clostridium</taxon>
    </lineage>
</organism>
<name>A0A9Q1ZBY4_CLOBO</name>
<dbReference type="GO" id="GO:0004521">
    <property type="term" value="F:RNA endonuclease activity"/>
    <property type="evidence" value="ECO:0007669"/>
    <property type="project" value="TreeGrafter"/>
</dbReference>
<dbReference type="Gene3D" id="2.30.30.110">
    <property type="match status" value="1"/>
</dbReference>
<evidence type="ECO:0000256" key="2">
    <source>
        <dbReference type="ARBA" id="ARBA00022649"/>
    </source>
</evidence>
<evidence type="ECO:0000313" key="3">
    <source>
        <dbReference type="EMBL" id="KOA81099.1"/>
    </source>
</evidence>
<dbReference type="EMBL" id="LGVR01000128">
    <property type="protein sequence ID" value="KOA81099.1"/>
    <property type="molecule type" value="Genomic_DNA"/>
</dbReference>
<dbReference type="AlphaFoldDB" id="A0A9Q1ZBY4"/>
<sequence>MLRSIEALKEIQRRMEVRRGDVWMVEIPQEAKEVFGSNIQTGLRPCIIISGEGNNKHANIVNILPISSKINKVYPQHTEITTYEDLRDCGLTKRSIVLSEQMMTIDKSKLIDKLGRANDKLMQRVEKGLEVQQGKNLRCVKRDNVRNFNKERFSFKKAFDKIEMINKAKDLDAELYMYLYGELKEYCEDHNVKYYEVINKYNNIKDRFKFNPTIMNNMVAMGY</sequence>
<dbReference type="InterPro" id="IPR003477">
    <property type="entry name" value="PemK-like"/>
</dbReference>
<dbReference type="GO" id="GO:0016075">
    <property type="term" value="P:rRNA catabolic process"/>
    <property type="evidence" value="ECO:0007669"/>
    <property type="project" value="TreeGrafter"/>
</dbReference>
<keyword evidence="2" id="KW-1277">Toxin-antitoxin system</keyword>
<reference evidence="3 4" key="1">
    <citation type="submission" date="2015-07" db="EMBL/GenBank/DDBJ databases">
        <title>Draft genome sequences of 17 French Clostridium botulinum group III.</title>
        <authorList>
            <person name="Woudstra C."/>
            <person name="Le Marechal C."/>
            <person name="Souillard R."/>
            <person name="Bayon-Auboyer M.-H."/>
            <person name="Dessouter D."/>
            <person name="Fach P."/>
        </authorList>
    </citation>
    <scope>NUCLEOTIDE SEQUENCE [LARGE SCALE GENOMIC DNA]</scope>
    <source>
        <strain evidence="3 4">12LNRI-CD</strain>
    </source>
</reference>